<evidence type="ECO:0000256" key="5">
    <source>
        <dbReference type="PIRSR" id="PIRSR605493-1"/>
    </source>
</evidence>
<dbReference type="SUPFAM" id="SSF89562">
    <property type="entry name" value="RraA-like"/>
    <property type="match status" value="1"/>
</dbReference>
<dbReference type="GO" id="GO:0046872">
    <property type="term" value="F:metal ion binding"/>
    <property type="evidence" value="ECO:0007669"/>
    <property type="project" value="UniProtKB-KW"/>
</dbReference>
<comment type="cofactor">
    <cofactor evidence="1">
        <name>a divalent metal cation</name>
        <dbReference type="ChEBI" id="CHEBI:60240"/>
    </cofactor>
</comment>
<dbReference type="CDD" id="cd16841">
    <property type="entry name" value="RraA_family"/>
    <property type="match status" value="1"/>
</dbReference>
<dbReference type="Gene3D" id="3.50.30.40">
    <property type="entry name" value="Ribonuclease E inhibitor RraA/RraA-like"/>
    <property type="match status" value="1"/>
</dbReference>
<evidence type="ECO:0000313" key="6">
    <source>
        <dbReference type="EMBL" id="MBI5131119.1"/>
    </source>
</evidence>
<dbReference type="AlphaFoldDB" id="A0A933VVM6"/>
<dbReference type="EMBL" id="JACRJB010000050">
    <property type="protein sequence ID" value="MBI5131119.1"/>
    <property type="molecule type" value="Genomic_DNA"/>
</dbReference>
<sequence length="239" mass="25311">MSHSLSGPLPATVLEALARYDTPTICNAMEIVAPERRAIGFTTRPLVCPFPQLPPIVGYARTATIRATVGSGLPAAEQQARRMAYYEYVGSGHGPRISVIQDIDGPDAGFGAFWGEVNSAVHQALGCLGVITDGSIRDIPQWAPGFQALAGSLGPSHAHVHVTGFAAEVRVAGMTVRDGDLIHADNHGAIVIPHHLAEKLPAAAELCGRREVPILEIARDPGFSLEKLRAAMIRAGEIH</sequence>
<protein>
    <recommendedName>
        <fullName evidence="2">Putative 4-hydroxy-4-methyl-2-oxoglutarate aldolase</fullName>
    </recommendedName>
    <alternativeName>
        <fullName evidence="3">Regulator of ribonuclease activity homolog</fullName>
    </alternativeName>
    <alternativeName>
        <fullName evidence="4">RraA-like protein</fullName>
    </alternativeName>
</protein>
<feature type="binding site" evidence="5">
    <location>
        <position position="137"/>
    </location>
    <ligand>
        <name>substrate</name>
    </ligand>
</feature>
<evidence type="ECO:0000256" key="2">
    <source>
        <dbReference type="ARBA" id="ARBA00016549"/>
    </source>
</evidence>
<dbReference type="InterPro" id="IPR036704">
    <property type="entry name" value="RraA/RraA-like_sf"/>
</dbReference>
<comment type="caution">
    <text evidence="6">The sequence shown here is derived from an EMBL/GenBank/DDBJ whole genome shotgun (WGS) entry which is preliminary data.</text>
</comment>
<dbReference type="Proteomes" id="UP000782519">
    <property type="component" value="Unassembled WGS sequence"/>
</dbReference>
<feature type="binding site" evidence="5">
    <location>
        <position position="138"/>
    </location>
    <ligand>
        <name>Mg(2+)</name>
        <dbReference type="ChEBI" id="CHEBI:18420"/>
    </ligand>
</feature>
<name>A0A933VVM6_RHOPL</name>
<evidence type="ECO:0000256" key="1">
    <source>
        <dbReference type="ARBA" id="ARBA00001968"/>
    </source>
</evidence>
<keyword evidence="5" id="KW-0460">Magnesium</keyword>
<evidence type="ECO:0000313" key="7">
    <source>
        <dbReference type="Proteomes" id="UP000782519"/>
    </source>
</evidence>
<comment type="cofactor">
    <cofactor evidence="5">
        <name>Mg(2+)</name>
        <dbReference type="ChEBI" id="CHEBI:18420"/>
    </cofactor>
</comment>
<evidence type="ECO:0000256" key="3">
    <source>
        <dbReference type="ARBA" id="ARBA00029596"/>
    </source>
</evidence>
<dbReference type="PANTHER" id="PTHR33254">
    <property type="entry name" value="4-HYDROXY-4-METHYL-2-OXOGLUTARATE ALDOLASE 3-RELATED"/>
    <property type="match status" value="1"/>
</dbReference>
<dbReference type="PANTHER" id="PTHR33254:SF4">
    <property type="entry name" value="4-HYDROXY-4-METHYL-2-OXOGLUTARATE ALDOLASE 3-RELATED"/>
    <property type="match status" value="1"/>
</dbReference>
<organism evidence="6 7">
    <name type="scientific">Rhodopseudomonas palustris</name>
    <dbReference type="NCBI Taxonomy" id="1076"/>
    <lineage>
        <taxon>Bacteria</taxon>
        <taxon>Pseudomonadati</taxon>
        <taxon>Pseudomonadota</taxon>
        <taxon>Alphaproteobacteria</taxon>
        <taxon>Hyphomicrobiales</taxon>
        <taxon>Nitrobacteraceae</taxon>
        <taxon>Rhodopseudomonas</taxon>
    </lineage>
</organism>
<accession>A0A933VVM6</accession>
<dbReference type="InterPro" id="IPR005493">
    <property type="entry name" value="RraA/RraA-like"/>
</dbReference>
<dbReference type="Pfam" id="PF03737">
    <property type="entry name" value="RraA-like"/>
    <property type="match status" value="1"/>
</dbReference>
<evidence type="ECO:0000256" key="4">
    <source>
        <dbReference type="ARBA" id="ARBA00030169"/>
    </source>
</evidence>
<reference evidence="6" key="1">
    <citation type="submission" date="2020-07" db="EMBL/GenBank/DDBJ databases">
        <title>Huge and variable diversity of episymbiotic CPR bacteria and DPANN archaea in groundwater ecosystems.</title>
        <authorList>
            <person name="He C.Y."/>
            <person name="Keren R."/>
            <person name="Whittaker M."/>
            <person name="Farag I.F."/>
            <person name="Doudna J."/>
            <person name="Cate J.H.D."/>
            <person name="Banfield J.F."/>
        </authorList>
    </citation>
    <scope>NUCLEOTIDE SEQUENCE</scope>
    <source>
        <strain evidence="6">NC_groundwater_1818_Pr3_B-0.1um_66_35</strain>
    </source>
</reference>
<gene>
    <name evidence="6" type="ORF">HZA66_16890</name>
</gene>
<keyword evidence="5" id="KW-0479">Metal-binding</keyword>
<proteinExistence type="predicted"/>